<evidence type="ECO:0000313" key="2">
    <source>
        <dbReference type="Proteomes" id="UP000541425"/>
    </source>
</evidence>
<dbReference type="RefSeq" id="WP_183693679.1">
    <property type="nucleotide sequence ID" value="NZ_JACICA010000001.1"/>
</dbReference>
<dbReference type="Proteomes" id="UP000541425">
    <property type="component" value="Unassembled WGS sequence"/>
</dbReference>
<evidence type="ECO:0008006" key="3">
    <source>
        <dbReference type="Google" id="ProtNLM"/>
    </source>
</evidence>
<dbReference type="InterPro" id="IPR024524">
    <property type="entry name" value="DUF3800"/>
</dbReference>
<proteinExistence type="predicted"/>
<accession>A0A7W5UI21</accession>
<evidence type="ECO:0000313" key="1">
    <source>
        <dbReference type="EMBL" id="MBB3701721.1"/>
    </source>
</evidence>
<gene>
    <name evidence="1" type="ORF">FHS60_000163</name>
</gene>
<organism evidence="1 2">
    <name type="scientific">Alloprevotella rava</name>
    <dbReference type="NCBI Taxonomy" id="671218"/>
    <lineage>
        <taxon>Bacteria</taxon>
        <taxon>Pseudomonadati</taxon>
        <taxon>Bacteroidota</taxon>
        <taxon>Bacteroidia</taxon>
        <taxon>Bacteroidales</taxon>
        <taxon>Prevotellaceae</taxon>
        <taxon>Alloprevotella</taxon>
    </lineage>
</organism>
<comment type="caution">
    <text evidence="1">The sequence shown here is derived from an EMBL/GenBank/DDBJ whole genome shotgun (WGS) entry which is preliminary data.</text>
</comment>
<dbReference type="EMBL" id="JACICA010000001">
    <property type="protein sequence ID" value="MBB3701721.1"/>
    <property type="molecule type" value="Genomic_DNA"/>
</dbReference>
<dbReference type="AlphaFoldDB" id="A0A7W5UI21"/>
<sequence length="405" mass="47526">MTETENIFNGNNDIYAYLDECGGYGFKQYNQDSPLFIIVAIIVKSSDIELIDKKLQDIRNKDFNNSEIKSNNIKGNHKRRAKILDKIKDLPFSFFAFIADKRAIFTDHGITKSKATFYKFLNEKVYEELRSTYPSLNIITDEIGNNEYVREFTNYVNSNRKPITLFDKEFFKVVNSKTTNAIQLADLIAGTLSYIYDDEKKKKVPNNIHFLNIINTKIAKIRFFPQSYDKSLFEHAEGSPDYDRNIVQIVYRKAIDFCNRNINSNNEDIKRQVFVLNYLLFRYQYNSYRKYIQTKELMRAMELNNFPKISEQVFRNKVIGKLRDNDVIISSSTKGYKLPSSEKEICNYYHHVNSVVIPMIHRLNLCNESLKMAEGSKIDYLDKTNFKALKKLTSVYRNIIHKPDL</sequence>
<name>A0A7W5UI21_9BACT</name>
<protein>
    <recommendedName>
        <fullName evidence="3">DUF3800 domain-containing protein</fullName>
    </recommendedName>
</protein>
<dbReference type="Pfam" id="PF12686">
    <property type="entry name" value="DUF3800"/>
    <property type="match status" value="1"/>
</dbReference>
<reference evidence="1 2" key="1">
    <citation type="submission" date="2020-08" db="EMBL/GenBank/DDBJ databases">
        <title>Genomic Encyclopedia of Type Strains, Phase IV (KMG-IV): sequencing the most valuable type-strain genomes for metagenomic binning, comparative biology and taxonomic classification.</title>
        <authorList>
            <person name="Goeker M."/>
        </authorList>
    </citation>
    <scope>NUCLEOTIDE SEQUENCE [LARGE SCALE GENOMIC DNA]</scope>
    <source>
        <strain evidence="1 2">DSM 22548</strain>
    </source>
</reference>